<gene>
    <name evidence="2" type="ORF">A1Q2_01436</name>
</gene>
<dbReference type="HOGENOM" id="CLU_2016832_0_0_1"/>
<dbReference type="Proteomes" id="UP000006757">
    <property type="component" value="Unassembled WGS sequence"/>
</dbReference>
<reference evidence="2 3" key="1">
    <citation type="journal article" date="2012" name="Eukaryot. Cell">
        <title>Genome sequence of the Trichosporon asahii environmental strain CBS 8904.</title>
        <authorList>
            <person name="Yang R.Y."/>
            <person name="Li H.T."/>
            <person name="Zhu H."/>
            <person name="Zhou G.P."/>
            <person name="Wang M."/>
            <person name="Wang L."/>
        </authorList>
    </citation>
    <scope>NUCLEOTIDE SEQUENCE [LARGE SCALE GENOMIC DNA]</scope>
    <source>
        <strain evidence="2 3">CBS 8904</strain>
    </source>
</reference>
<organism evidence="2 3">
    <name type="scientific">Trichosporon asahii var. asahii (strain CBS 8904)</name>
    <name type="common">Yeast</name>
    <dbReference type="NCBI Taxonomy" id="1220162"/>
    <lineage>
        <taxon>Eukaryota</taxon>
        <taxon>Fungi</taxon>
        <taxon>Dikarya</taxon>
        <taxon>Basidiomycota</taxon>
        <taxon>Agaricomycotina</taxon>
        <taxon>Tremellomycetes</taxon>
        <taxon>Trichosporonales</taxon>
        <taxon>Trichosporonaceae</taxon>
        <taxon>Trichosporon</taxon>
    </lineage>
</organism>
<accession>K1VXK0</accession>
<feature type="region of interest" description="Disordered" evidence="1">
    <location>
        <begin position="1"/>
        <end position="93"/>
    </location>
</feature>
<feature type="compositionally biased region" description="Acidic residues" evidence="1">
    <location>
        <begin position="22"/>
        <end position="38"/>
    </location>
</feature>
<sequence length="123" mass="13409">MTTTRSRSASFASSVSSSSDASDADVQVEVDEINDEAEVLSATQQPLRYRRMQARATAHRNPEEERLRHAVGGGLVTSMKAGPRLEPPRSRKRAAWWTRVSGKVARAGGWKAAFGLGQQGKEL</sequence>
<dbReference type="AlphaFoldDB" id="K1VXK0"/>
<protein>
    <submittedName>
        <fullName evidence="2">Uncharacterized protein</fullName>
    </submittedName>
</protein>
<keyword evidence="3" id="KW-1185">Reference proteome</keyword>
<name>K1VXK0_TRIAC</name>
<proteinExistence type="predicted"/>
<comment type="caution">
    <text evidence="2">The sequence shown here is derived from an EMBL/GenBank/DDBJ whole genome shotgun (WGS) entry which is preliminary data.</text>
</comment>
<evidence type="ECO:0000256" key="1">
    <source>
        <dbReference type="SAM" id="MobiDB-lite"/>
    </source>
</evidence>
<dbReference type="EMBL" id="AMBO01000229">
    <property type="protein sequence ID" value="EKD04217.1"/>
    <property type="molecule type" value="Genomic_DNA"/>
</dbReference>
<dbReference type="InParanoid" id="K1VXK0"/>
<evidence type="ECO:0000313" key="2">
    <source>
        <dbReference type="EMBL" id="EKD04217.1"/>
    </source>
</evidence>
<feature type="compositionally biased region" description="Low complexity" evidence="1">
    <location>
        <begin position="1"/>
        <end position="21"/>
    </location>
</feature>
<evidence type="ECO:0000313" key="3">
    <source>
        <dbReference type="Proteomes" id="UP000006757"/>
    </source>
</evidence>